<dbReference type="RefSeq" id="WP_126280787.1">
    <property type="nucleotide sequence ID" value="NZ_CP048631.1"/>
</dbReference>
<dbReference type="KEGG" id="apra:G3A50_22195"/>
<dbReference type="Gene3D" id="6.10.250.730">
    <property type="match status" value="1"/>
</dbReference>
<evidence type="ECO:0000313" key="1">
    <source>
        <dbReference type="EMBL" id="QIB36531.1"/>
    </source>
</evidence>
<protein>
    <submittedName>
        <fullName evidence="1">DUF982 domain-containing protein</fullName>
    </submittedName>
</protein>
<reference evidence="1 2" key="1">
    <citation type="submission" date="2020-02" db="EMBL/GenBank/DDBJ databases">
        <authorList>
            <person name="Li G."/>
        </authorList>
    </citation>
    <scope>NUCLEOTIDE SEQUENCE [LARGE SCALE GENOMIC DNA]</scope>
    <source>
        <strain evidence="1 2">DSM 102029</strain>
        <plasmid evidence="2">plgm</plasmid>
    </source>
</reference>
<gene>
    <name evidence="1" type="ORF">G3A50_22195</name>
</gene>
<dbReference type="InterPro" id="IPR010385">
    <property type="entry name" value="DUF982"/>
</dbReference>
<organism evidence="1 2">
    <name type="scientific">Ancylobacter pratisalsi</name>
    <dbReference type="NCBI Taxonomy" id="1745854"/>
    <lineage>
        <taxon>Bacteria</taxon>
        <taxon>Pseudomonadati</taxon>
        <taxon>Pseudomonadota</taxon>
        <taxon>Alphaproteobacteria</taxon>
        <taxon>Hyphomicrobiales</taxon>
        <taxon>Xanthobacteraceae</taxon>
        <taxon>Ancylobacter</taxon>
    </lineage>
</organism>
<name>A0A6P1YUK8_9HYPH</name>
<keyword evidence="1" id="KW-0614">Plasmid</keyword>
<keyword evidence="2" id="KW-1185">Reference proteome</keyword>
<dbReference type="AlphaFoldDB" id="A0A6P1YUK8"/>
<sequence length="103" mass="10979">MIPIKPVHIWESEATRRTLADVEGAANFLLIKWPGGMMDTPAHRAAQVAALDVLGGNAAPEAFRRALIAAADEAGILAADTLRSDVPARLGKGARRPRRVSED</sequence>
<evidence type="ECO:0000313" key="2">
    <source>
        <dbReference type="Proteomes" id="UP000464751"/>
    </source>
</evidence>
<accession>A0A6P1YUK8</accession>
<dbReference type="EMBL" id="CP048631">
    <property type="protein sequence ID" value="QIB36531.1"/>
    <property type="molecule type" value="Genomic_DNA"/>
</dbReference>
<dbReference type="Pfam" id="PF06169">
    <property type="entry name" value="DUF982"/>
    <property type="match status" value="1"/>
</dbReference>
<dbReference type="Proteomes" id="UP000464751">
    <property type="component" value="Plasmid pLGM"/>
</dbReference>
<geneLocation type="plasmid" evidence="2">
    <name>plgm</name>
</geneLocation>
<proteinExistence type="predicted"/>